<dbReference type="AlphaFoldDB" id="F0WTP3"/>
<dbReference type="EMBL" id="FR824300">
    <property type="protein sequence ID" value="CCA24735.1"/>
    <property type="molecule type" value="Genomic_DNA"/>
</dbReference>
<reference evidence="1" key="2">
    <citation type="submission" date="2011-02" db="EMBL/GenBank/DDBJ databases">
        <authorList>
            <person name="MacLean D."/>
        </authorList>
    </citation>
    <scope>NUCLEOTIDE SEQUENCE</scope>
</reference>
<organism evidence="1">
    <name type="scientific">Albugo laibachii Nc14</name>
    <dbReference type="NCBI Taxonomy" id="890382"/>
    <lineage>
        <taxon>Eukaryota</taxon>
        <taxon>Sar</taxon>
        <taxon>Stramenopiles</taxon>
        <taxon>Oomycota</taxon>
        <taxon>Peronosporomycetes</taxon>
        <taxon>Albuginales</taxon>
        <taxon>Albuginaceae</taxon>
        <taxon>Albugo</taxon>
    </lineage>
</organism>
<reference evidence="1" key="1">
    <citation type="journal article" date="2011" name="PLoS Biol.">
        <title>Gene gain and loss during evolution of obligate parasitism in the white rust pathogen of Arabidopsis thaliana.</title>
        <authorList>
            <person name="Kemen E."/>
            <person name="Gardiner A."/>
            <person name="Schultz-Larsen T."/>
            <person name="Kemen A.C."/>
            <person name="Balmuth A.L."/>
            <person name="Robert-Seilaniantz A."/>
            <person name="Bailey K."/>
            <person name="Holub E."/>
            <person name="Studholme D.J."/>
            <person name="Maclean D."/>
            <person name="Jones J.D."/>
        </authorList>
    </citation>
    <scope>NUCLEOTIDE SEQUENCE</scope>
</reference>
<protein>
    <submittedName>
        <fullName evidence="1">AlNc14C255G9719 protein</fullName>
    </submittedName>
</protein>
<sequence>MLYKHYSSLSSKPYPADTKLKGKQSLFLSSGNVCVLVFDSKKIRINQLKEALLLLIRVILLPFLSAKMLSCKDRYP</sequence>
<dbReference type="HOGENOM" id="CLU_2659688_0_0_1"/>
<proteinExistence type="predicted"/>
<name>F0WTP3_9STRA</name>
<evidence type="ECO:0000313" key="1">
    <source>
        <dbReference type="EMBL" id="CCA24735.1"/>
    </source>
</evidence>
<accession>F0WTP3</accession>
<gene>
    <name evidence="1" type="primary">AlNc14C255G9719</name>
    <name evidence="1" type="ORF">ALNC14_108790</name>
</gene>